<proteinExistence type="predicted"/>
<reference evidence="1 2" key="1">
    <citation type="submission" date="2016-11" db="EMBL/GenBank/DDBJ databases">
        <title>Draft Genome Sequences of Nine Cyanobacterial Strains from Diverse Habitats.</title>
        <authorList>
            <person name="Zhu T."/>
            <person name="Hou S."/>
            <person name="Lu X."/>
            <person name="Hess W.R."/>
        </authorList>
    </citation>
    <scope>NUCLEOTIDE SEQUENCE [LARGE SCALE GENOMIC DNA]</scope>
    <source>
        <strain evidence="1 2">NIES-30</strain>
    </source>
</reference>
<keyword evidence="2" id="KW-1185">Reference proteome</keyword>
<name>A0A1U7IZD2_9CYAN</name>
<organism evidence="1 2">
    <name type="scientific">Phormidium tenue NIES-30</name>
    <dbReference type="NCBI Taxonomy" id="549789"/>
    <lineage>
        <taxon>Bacteria</taxon>
        <taxon>Bacillati</taxon>
        <taxon>Cyanobacteriota</taxon>
        <taxon>Cyanophyceae</taxon>
        <taxon>Oscillatoriophycideae</taxon>
        <taxon>Oscillatoriales</taxon>
        <taxon>Oscillatoriaceae</taxon>
        <taxon>Phormidium</taxon>
    </lineage>
</organism>
<evidence type="ECO:0000313" key="2">
    <source>
        <dbReference type="Proteomes" id="UP000185557"/>
    </source>
</evidence>
<dbReference type="AlphaFoldDB" id="A0A1U7IZD2"/>
<comment type="caution">
    <text evidence="1">The sequence shown here is derived from an EMBL/GenBank/DDBJ whole genome shotgun (WGS) entry which is preliminary data.</text>
</comment>
<accession>A0A1U7IZD2</accession>
<dbReference type="OrthoDB" id="515474at2"/>
<dbReference type="RefSeq" id="WP_073610757.1">
    <property type="nucleotide sequence ID" value="NZ_MRCG01000024.1"/>
</dbReference>
<sequence>MRPAGASRNTGEVANTSYNLVKELKDFVDTSNLKIAFDKDQNSYLIGADFTEKLSPHTTWREEQDEMRQIIAQHVARVHPDQLSEAS</sequence>
<protein>
    <submittedName>
        <fullName evidence="1">Uncharacterized protein</fullName>
    </submittedName>
</protein>
<gene>
    <name evidence="1" type="ORF">NIES30_22780</name>
</gene>
<dbReference type="EMBL" id="MRCG01000024">
    <property type="protein sequence ID" value="OKH44284.1"/>
    <property type="molecule type" value="Genomic_DNA"/>
</dbReference>
<evidence type="ECO:0000313" key="1">
    <source>
        <dbReference type="EMBL" id="OKH44284.1"/>
    </source>
</evidence>
<dbReference type="Proteomes" id="UP000185557">
    <property type="component" value="Unassembled WGS sequence"/>
</dbReference>